<comment type="catalytic activity">
    <reaction evidence="1">
        <text>ATP + protein L-histidine = ADP + protein N-phospho-L-histidine.</text>
        <dbReference type="EC" id="2.7.13.3"/>
    </reaction>
</comment>
<dbReference type="SMART" id="SM00387">
    <property type="entry name" value="HATPase_c"/>
    <property type="match status" value="1"/>
</dbReference>
<dbReference type="InterPro" id="IPR000014">
    <property type="entry name" value="PAS"/>
</dbReference>
<keyword evidence="13" id="KW-1185">Reference proteome</keyword>
<dbReference type="SUPFAM" id="SSF47384">
    <property type="entry name" value="Homodimeric domain of signal transducing histidine kinase"/>
    <property type="match status" value="1"/>
</dbReference>
<evidence type="ECO:0000259" key="10">
    <source>
        <dbReference type="PROSITE" id="PS50109"/>
    </source>
</evidence>
<dbReference type="PROSITE" id="PS50109">
    <property type="entry name" value="HIS_KIN"/>
    <property type="match status" value="1"/>
</dbReference>
<dbReference type="Gene3D" id="3.40.190.10">
    <property type="entry name" value="Periplasmic binding protein-like II"/>
    <property type="match status" value="2"/>
</dbReference>
<dbReference type="Pfam" id="PF00512">
    <property type="entry name" value="HisKA"/>
    <property type="match status" value="1"/>
</dbReference>
<dbReference type="PANTHER" id="PTHR43065:SF10">
    <property type="entry name" value="PEROXIDE STRESS-ACTIVATED HISTIDINE KINASE MAK3"/>
    <property type="match status" value="1"/>
</dbReference>
<dbReference type="Gene3D" id="3.30.565.10">
    <property type="entry name" value="Histidine kinase-like ATPase, C-terminal domain"/>
    <property type="match status" value="1"/>
</dbReference>
<evidence type="ECO:0000256" key="5">
    <source>
        <dbReference type="ARBA" id="ARBA00022741"/>
    </source>
</evidence>
<evidence type="ECO:0000256" key="9">
    <source>
        <dbReference type="SAM" id="Phobius"/>
    </source>
</evidence>
<keyword evidence="3" id="KW-0597">Phosphoprotein</keyword>
<sequence>MRQLGLLMIFVTLFLFTCLPGSAKAEEERLIRVGFDKSLPPLSYLDKNGEAAGFDIDMIRKIATLHGYQIQFIPLEWEDTVSQLKAGQLDLVVGMKYTSTRDTFFDFSDSYLTMADALVVPATTRDITGMNDLRGKVVAVQRDDAGISQLESIRGGKMLLAFSQPDAMDMLFLGRADVFLGNRWTAEYVLQKANVQQDYRLRTGLIPPSDYAFAVREGNYELLNKLNEGLEELHQNGTYELLYSQYLEPYNALAIDWWRKLVYGLLVVMGLVVIVLAGSFLWNKRLQREVRIQTAALADSFAFQRKVLDSVDNGILSFDQTGRITLINHAAKKLLGVENRQAETFVRDCLPQLPVQEALKLGERNILEGELRLGDGTGRIVYYYIATLSNSLGAQVGGILCLQDRTEQKHLQARLIAQEKMRALGELVAGIAHEIRNPLTAIKTFTELLPKKLDDTRFRAELLEHVPEEVARMNRIIEDLLDYSREKPVQQKWEKPLDLVQSVMGLFTKRIESEGIRAVVDISPEWVVFVDRDRIKQVLINLILNAIEAMADSQEKQLTIQAKQDGKKVCLAISDTGSGIAREEYLQMFQPFYTTKSQGIGLGLYISQKIMHEHGGEIEVKSEMGKGTMFLLQFCEGGDC</sequence>
<dbReference type="Pfam" id="PF13188">
    <property type="entry name" value="PAS_8"/>
    <property type="match status" value="1"/>
</dbReference>
<keyword evidence="5" id="KW-0547">Nucleotide-binding</keyword>
<keyword evidence="9" id="KW-1133">Transmembrane helix</keyword>
<evidence type="ECO:0000313" key="13">
    <source>
        <dbReference type="Proteomes" id="UP000319578"/>
    </source>
</evidence>
<dbReference type="SUPFAM" id="SSF55785">
    <property type="entry name" value="PYP-like sensor domain (PAS domain)"/>
    <property type="match status" value="1"/>
</dbReference>
<accession>A0ABQ0TPR0</accession>
<keyword evidence="8" id="KW-0902">Two-component regulatory system</keyword>
<gene>
    <name evidence="12" type="ORF">BRE01_35280</name>
</gene>
<dbReference type="Gene3D" id="3.30.450.20">
    <property type="entry name" value="PAS domain"/>
    <property type="match status" value="1"/>
</dbReference>
<dbReference type="InterPro" id="IPR003661">
    <property type="entry name" value="HisK_dim/P_dom"/>
</dbReference>
<keyword evidence="6" id="KW-0418">Kinase</keyword>
<evidence type="ECO:0000256" key="2">
    <source>
        <dbReference type="ARBA" id="ARBA00012438"/>
    </source>
</evidence>
<keyword evidence="7" id="KW-0067">ATP-binding</keyword>
<dbReference type="CDD" id="cd00082">
    <property type="entry name" value="HisKA"/>
    <property type="match status" value="1"/>
</dbReference>
<evidence type="ECO:0000256" key="6">
    <source>
        <dbReference type="ARBA" id="ARBA00022777"/>
    </source>
</evidence>
<dbReference type="PROSITE" id="PS50112">
    <property type="entry name" value="PAS"/>
    <property type="match status" value="1"/>
</dbReference>
<evidence type="ECO:0000259" key="11">
    <source>
        <dbReference type="PROSITE" id="PS50112"/>
    </source>
</evidence>
<keyword evidence="9" id="KW-0812">Transmembrane</keyword>
<dbReference type="PANTHER" id="PTHR43065">
    <property type="entry name" value="SENSOR HISTIDINE KINASE"/>
    <property type="match status" value="1"/>
</dbReference>
<dbReference type="Pfam" id="PF02518">
    <property type="entry name" value="HATPase_c"/>
    <property type="match status" value="1"/>
</dbReference>
<evidence type="ECO:0000256" key="8">
    <source>
        <dbReference type="ARBA" id="ARBA00023012"/>
    </source>
</evidence>
<dbReference type="InterPro" id="IPR004358">
    <property type="entry name" value="Sig_transdc_His_kin-like_C"/>
</dbReference>
<dbReference type="EC" id="2.7.13.3" evidence="2"/>
<dbReference type="Gene3D" id="1.10.287.130">
    <property type="match status" value="1"/>
</dbReference>
<evidence type="ECO:0000256" key="4">
    <source>
        <dbReference type="ARBA" id="ARBA00022679"/>
    </source>
</evidence>
<evidence type="ECO:0000256" key="1">
    <source>
        <dbReference type="ARBA" id="ARBA00000085"/>
    </source>
</evidence>
<dbReference type="SUPFAM" id="SSF53850">
    <property type="entry name" value="Periplasmic binding protein-like II"/>
    <property type="match status" value="1"/>
</dbReference>
<feature type="domain" description="PAS" evidence="11">
    <location>
        <begin position="300"/>
        <end position="341"/>
    </location>
</feature>
<proteinExistence type="predicted"/>
<dbReference type="CDD" id="cd13704">
    <property type="entry name" value="PBP2_HisK"/>
    <property type="match status" value="1"/>
</dbReference>
<dbReference type="InterPro" id="IPR036097">
    <property type="entry name" value="HisK_dim/P_sf"/>
</dbReference>
<reference evidence="12 13" key="1">
    <citation type="submission" date="2019-06" db="EMBL/GenBank/DDBJ databases">
        <title>Whole genome shotgun sequence of Brevibacillus reuszeri NBRC 15719.</title>
        <authorList>
            <person name="Hosoyama A."/>
            <person name="Uohara A."/>
            <person name="Ohji S."/>
            <person name="Ichikawa N."/>
        </authorList>
    </citation>
    <scope>NUCLEOTIDE SEQUENCE [LARGE SCALE GENOMIC DNA]</scope>
    <source>
        <strain evidence="12 13">NBRC 15719</strain>
    </source>
</reference>
<evidence type="ECO:0000313" key="12">
    <source>
        <dbReference type="EMBL" id="GED69826.1"/>
    </source>
</evidence>
<dbReference type="InterPro" id="IPR005467">
    <property type="entry name" value="His_kinase_dom"/>
</dbReference>
<keyword evidence="9" id="KW-0472">Membrane</keyword>
<dbReference type="InterPro" id="IPR036890">
    <property type="entry name" value="HATPase_C_sf"/>
</dbReference>
<dbReference type="RefSeq" id="WP_236700024.1">
    <property type="nucleotide sequence ID" value="NZ_BJON01000014.1"/>
</dbReference>
<organism evidence="12 13">
    <name type="scientific">Brevibacillus reuszeri</name>
    <dbReference type="NCBI Taxonomy" id="54915"/>
    <lineage>
        <taxon>Bacteria</taxon>
        <taxon>Bacillati</taxon>
        <taxon>Bacillota</taxon>
        <taxon>Bacilli</taxon>
        <taxon>Bacillales</taxon>
        <taxon>Paenibacillaceae</taxon>
        <taxon>Brevibacillus</taxon>
    </lineage>
</organism>
<dbReference type="CDD" id="cd00130">
    <property type="entry name" value="PAS"/>
    <property type="match status" value="1"/>
</dbReference>
<dbReference type="InterPro" id="IPR003594">
    <property type="entry name" value="HATPase_dom"/>
</dbReference>
<comment type="caution">
    <text evidence="12">The sequence shown here is derived from an EMBL/GenBank/DDBJ whole genome shotgun (WGS) entry which is preliminary data.</text>
</comment>
<dbReference type="EMBL" id="BJON01000014">
    <property type="protein sequence ID" value="GED69826.1"/>
    <property type="molecule type" value="Genomic_DNA"/>
</dbReference>
<dbReference type="InterPro" id="IPR035965">
    <property type="entry name" value="PAS-like_dom_sf"/>
</dbReference>
<keyword evidence="4" id="KW-0808">Transferase</keyword>
<dbReference type="Proteomes" id="UP000319578">
    <property type="component" value="Unassembled WGS sequence"/>
</dbReference>
<dbReference type="SMART" id="SM00062">
    <property type="entry name" value="PBPb"/>
    <property type="match status" value="1"/>
</dbReference>
<dbReference type="InterPro" id="IPR001638">
    <property type="entry name" value="Solute-binding_3/MltF_N"/>
</dbReference>
<feature type="transmembrane region" description="Helical" evidence="9">
    <location>
        <begin position="261"/>
        <end position="282"/>
    </location>
</feature>
<evidence type="ECO:0000256" key="3">
    <source>
        <dbReference type="ARBA" id="ARBA00022553"/>
    </source>
</evidence>
<dbReference type="PRINTS" id="PR00344">
    <property type="entry name" value="BCTRLSENSOR"/>
</dbReference>
<dbReference type="SUPFAM" id="SSF55874">
    <property type="entry name" value="ATPase domain of HSP90 chaperone/DNA topoisomerase II/histidine kinase"/>
    <property type="match status" value="1"/>
</dbReference>
<protein>
    <recommendedName>
        <fullName evidence="2">histidine kinase</fullName>
        <ecNumber evidence="2">2.7.13.3</ecNumber>
    </recommendedName>
</protein>
<feature type="domain" description="Histidine kinase" evidence="10">
    <location>
        <begin position="430"/>
        <end position="634"/>
    </location>
</feature>
<dbReference type="Pfam" id="PF00497">
    <property type="entry name" value="SBP_bac_3"/>
    <property type="match status" value="1"/>
</dbReference>
<evidence type="ECO:0000256" key="7">
    <source>
        <dbReference type="ARBA" id="ARBA00022840"/>
    </source>
</evidence>
<dbReference type="SMART" id="SM00388">
    <property type="entry name" value="HisKA"/>
    <property type="match status" value="1"/>
</dbReference>
<name>A0ABQ0TPR0_9BACL</name>